<keyword evidence="6 11" id="KW-0479">Metal-binding</keyword>
<keyword evidence="5 11" id="KW-0004">4Fe-4S</keyword>
<dbReference type="GO" id="GO:0046872">
    <property type="term" value="F:metal ion binding"/>
    <property type="evidence" value="ECO:0007669"/>
    <property type="project" value="UniProtKB-KW"/>
</dbReference>
<organism evidence="14 15">
    <name type="scientific">Rhodococcus jostii</name>
    <dbReference type="NCBI Taxonomy" id="132919"/>
    <lineage>
        <taxon>Bacteria</taxon>
        <taxon>Bacillati</taxon>
        <taxon>Actinomycetota</taxon>
        <taxon>Actinomycetes</taxon>
        <taxon>Mycobacteriales</taxon>
        <taxon>Nocardiaceae</taxon>
        <taxon>Rhodococcus</taxon>
    </lineage>
</organism>
<dbReference type="GO" id="GO:0003941">
    <property type="term" value="F:L-serine ammonia-lyase activity"/>
    <property type="evidence" value="ECO:0007669"/>
    <property type="project" value="UniProtKB-UniRule"/>
</dbReference>
<dbReference type="EC" id="4.3.1.17" evidence="11"/>
<proteinExistence type="inferred from homology"/>
<dbReference type="InterPro" id="IPR005131">
    <property type="entry name" value="Ser_deHydtase_bsu"/>
</dbReference>
<dbReference type="SUPFAM" id="SSF143548">
    <property type="entry name" value="Serine metabolism enzymes domain"/>
    <property type="match status" value="1"/>
</dbReference>
<evidence type="ECO:0000256" key="7">
    <source>
        <dbReference type="ARBA" id="ARBA00023004"/>
    </source>
</evidence>
<dbReference type="Proteomes" id="UP000183407">
    <property type="component" value="Unassembled WGS sequence"/>
</dbReference>
<keyword evidence="9 11" id="KW-0456">Lyase</keyword>
<dbReference type="Pfam" id="PF03313">
    <property type="entry name" value="SDH_alpha"/>
    <property type="match status" value="1"/>
</dbReference>
<dbReference type="EMBL" id="FNTL01000004">
    <property type="protein sequence ID" value="SEC23550.1"/>
    <property type="molecule type" value="Genomic_DNA"/>
</dbReference>
<comment type="cofactor">
    <cofactor evidence="1 11">
        <name>[4Fe-4S] cluster</name>
        <dbReference type="ChEBI" id="CHEBI:49883"/>
    </cofactor>
</comment>
<dbReference type="Pfam" id="PF03315">
    <property type="entry name" value="SDH_beta"/>
    <property type="match status" value="1"/>
</dbReference>
<keyword evidence="8 11" id="KW-0411">Iron-sulfur</keyword>
<evidence type="ECO:0000256" key="1">
    <source>
        <dbReference type="ARBA" id="ARBA00001966"/>
    </source>
</evidence>
<accession>A0A1H4QV74</accession>
<evidence type="ECO:0000256" key="6">
    <source>
        <dbReference type="ARBA" id="ARBA00022723"/>
    </source>
</evidence>
<evidence type="ECO:0000313" key="14">
    <source>
        <dbReference type="EMBL" id="SEC23550.1"/>
    </source>
</evidence>
<comment type="pathway">
    <text evidence="2">Carbohydrate biosynthesis; gluconeogenesis.</text>
</comment>
<keyword evidence="4 11" id="KW-0312">Gluconeogenesis</keyword>
<comment type="similarity">
    <text evidence="3 11">Belongs to the iron-sulfur dependent L-serine dehydratase family.</text>
</comment>
<dbReference type="PANTHER" id="PTHR30182:SF1">
    <property type="entry name" value="L-SERINE DEHYDRATASE 1"/>
    <property type="match status" value="1"/>
</dbReference>
<evidence type="ECO:0000256" key="11">
    <source>
        <dbReference type="RuleBase" id="RU366059"/>
    </source>
</evidence>
<evidence type="ECO:0000256" key="8">
    <source>
        <dbReference type="ARBA" id="ARBA00023014"/>
    </source>
</evidence>
<dbReference type="InterPro" id="IPR051318">
    <property type="entry name" value="Fe-S_L-Ser"/>
</dbReference>
<evidence type="ECO:0000256" key="9">
    <source>
        <dbReference type="ARBA" id="ARBA00023239"/>
    </source>
</evidence>
<gene>
    <name evidence="14" type="ORF">SAMN04490220_1126</name>
</gene>
<feature type="domain" description="Serine dehydratase beta chain" evidence="13">
    <location>
        <begin position="5"/>
        <end position="167"/>
    </location>
</feature>
<keyword evidence="7 11" id="KW-0408">Iron</keyword>
<name>A0A1H4QV74_RHOJO</name>
<dbReference type="AlphaFoldDB" id="A0A1H4QV74"/>
<evidence type="ECO:0000259" key="13">
    <source>
        <dbReference type="Pfam" id="PF03315"/>
    </source>
</evidence>
<dbReference type="PANTHER" id="PTHR30182">
    <property type="entry name" value="L-SERINE DEHYDRATASE"/>
    <property type="match status" value="1"/>
</dbReference>
<dbReference type="Gene3D" id="3.30.1330.90">
    <property type="entry name" value="D-3-phosphoglycerate dehydrogenase, domain 3"/>
    <property type="match status" value="1"/>
</dbReference>
<dbReference type="GO" id="GO:0006094">
    <property type="term" value="P:gluconeogenesis"/>
    <property type="evidence" value="ECO:0007669"/>
    <property type="project" value="UniProtKB-KW"/>
</dbReference>
<evidence type="ECO:0000256" key="10">
    <source>
        <dbReference type="ARBA" id="ARBA00049406"/>
    </source>
</evidence>
<dbReference type="OrthoDB" id="9805537at2"/>
<dbReference type="InterPro" id="IPR004644">
    <property type="entry name" value="Fe-S_L-Ser_mono"/>
</dbReference>
<dbReference type="RefSeq" id="WP_073368035.1">
    <property type="nucleotide sequence ID" value="NZ_FNTL01000004.1"/>
</dbReference>
<evidence type="ECO:0000256" key="4">
    <source>
        <dbReference type="ARBA" id="ARBA00022432"/>
    </source>
</evidence>
<protein>
    <recommendedName>
        <fullName evidence="11">L-serine dehydratase</fullName>
        <ecNumber evidence="11">4.3.1.17</ecNumber>
    </recommendedName>
</protein>
<dbReference type="InterPro" id="IPR029009">
    <property type="entry name" value="ASB_dom_sf"/>
</dbReference>
<evidence type="ECO:0000313" key="15">
    <source>
        <dbReference type="Proteomes" id="UP000183407"/>
    </source>
</evidence>
<evidence type="ECO:0000259" key="12">
    <source>
        <dbReference type="Pfam" id="PF03313"/>
    </source>
</evidence>
<dbReference type="InterPro" id="IPR005130">
    <property type="entry name" value="Ser_deHydtase-like_asu"/>
</dbReference>
<comment type="catalytic activity">
    <reaction evidence="10 11">
        <text>L-serine = pyruvate + NH4(+)</text>
        <dbReference type="Rhea" id="RHEA:19169"/>
        <dbReference type="ChEBI" id="CHEBI:15361"/>
        <dbReference type="ChEBI" id="CHEBI:28938"/>
        <dbReference type="ChEBI" id="CHEBI:33384"/>
        <dbReference type="EC" id="4.3.1.17"/>
    </reaction>
</comment>
<feature type="domain" description="Serine dehydratase-like alpha subunit" evidence="12">
    <location>
        <begin position="195"/>
        <end position="464"/>
    </location>
</feature>
<dbReference type="NCBIfam" id="TIGR00720">
    <property type="entry name" value="sda_mono"/>
    <property type="match status" value="1"/>
</dbReference>
<evidence type="ECO:0000256" key="3">
    <source>
        <dbReference type="ARBA" id="ARBA00008636"/>
    </source>
</evidence>
<evidence type="ECO:0000256" key="5">
    <source>
        <dbReference type="ARBA" id="ARBA00022485"/>
    </source>
</evidence>
<dbReference type="GO" id="GO:0051539">
    <property type="term" value="F:4 iron, 4 sulfur cluster binding"/>
    <property type="evidence" value="ECO:0007669"/>
    <property type="project" value="UniProtKB-UniRule"/>
</dbReference>
<reference evidence="15" key="1">
    <citation type="submission" date="2016-10" db="EMBL/GenBank/DDBJ databases">
        <authorList>
            <person name="Varghese N."/>
        </authorList>
    </citation>
    <scope>NUCLEOTIDE SEQUENCE [LARGE SCALE GENOMIC DNA]</scope>
    <source>
        <strain evidence="15">DSM 44719</strain>
    </source>
</reference>
<evidence type="ECO:0000256" key="2">
    <source>
        <dbReference type="ARBA" id="ARBA00004742"/>
    </source>
</evidence>
<sequence length="470" mass="49743">MAIGAFDLFSIGIGPSSSHTVGPMRAGVMFVDEVENRLDFGAITRLEVDLYGSLAATGRGHGTLGAVLLGLEGNAPESIDPAYAHTRVDQIDADRRLEFGAAKTLVFGTADIGMHPLTIRDRHTNTIRFAVHTDPAAADYTGKELAGSAPAHEAVYYSIGGGFVERHGQPVDHSATPVPLPFRTGAELLEICERENLSISDVMWRNELAYRSPEQVRAGLLEIWQAMAASIHNGFTAEGYLPGSLRVKRRAPEFYTRLVTRETGGTDHADSMDWLNVAAMAVNEENAAGGRIVTAPTNGAAGIVPAVLFWSLRYLPGLDNADAKYTAVIKYLLTAAAIAVLYKERASISGAEVGCQGEVGSACSMAAGALAELLGATPAQVENAAEIGIEHNLGLTCDPIGGLVQIPCIERNAIASVKAVNAAKLALYGDGTHRVSLDQAIETMRQTGMDMLAKYKETSQGGLAVNVPEC</sequence>